<dbReference type="InterPro" id="IPR024311">
    <property type="entry name" value="Lipocalin-like"/>
</dbReference>
<comment type="caution">
    <text evidence="2">The sequence shown here is derived from an EMBL/GenBank/DDBJ whole genome shotgun (WGS) entry which is preliminary data.</text>
</comment>
<dbReference type="OrthoDB" id="118834at2"/>
<name>A0A0L8V2Y7_9BACT</name>
<evidence type="ECO:0000259" key="1">
    <source>
        <dbReference type="Pfam" id="PF13924"/>
    </source>
</evidence>
<dbReference type="EMBL" id="LGIA01000210">
    <property type="protein sequence ID" value="KOH42796.1"/>
    <property type="molecule type" value="Genomic_DNA"/>
</dbReference>
<keyword evidence="3" id="KW-1185">Reference proteome</keyword>
<reference evidence="3" key="1">
    <citation type="submission" date="2015-07" db="EMBL/GenBank/DDBJ databases">
        <title>Genome sequencing of Sunxiuqinia dokdonensis strain SK.</title>
        <authorList>
            <person name="Ahn S."/>
            <person name="Kim B.-C."/>
        </authorList>
    </citation>
    <scope>NUCLEOTIDE SEQUENCE [LARGE SCALE GENOMIC DNA]</scope>
    <source>
        <strain evidence="3">SK</strain>
    </source>
</reference>
<feature type="domain" description="Lipocalin-like" evidence="1">
    <location>
        <begin position="7"/>
        <end position="51"/>
    </location>
</feature>
<evidence type="ECO:0000313" key="3">
    <source>
        <dbReference type="Proteomes" id="UP000036958"/>
    </source>
</evidence>
<protein>
    <recommendedName>
        <fullName evidence="1">Lipocalin-like domain-containing protein</fullName>
    </recommendedName>
</protein>
<dbReference type="AlphaFoldDB" id="A0A0L8V2Y7"/>
<proteinExistence type="predicted"/>
<dbReference type="Proteomes" id="UP000036958">
    <property type="component" value="Unassembled WGS sequence"/>
</dbReference>
<sequence>MKSIIEGTYKLLSFEAEKENGEIVYPFGEDAIGYIHYSASGHFSVQYMPRNQDEKELKGISYFGSYEYNREKDYIVHHVEGSLFPNEEGLDKIRHARVRGKGLQLTCPPQQWGDDEVLVATIRFEKQEELPPVTVF</sequence>
<dbReference type="RefSeq" id="WP_053188227.1">
    <property type="nucleotide sequence ID" value="NZ_LGIA01000210.1"/>
</dbReference>
<gene>
    <name evidence="2" type="ORF">NC99_43530</name>
</gene>
<accession>A0A0L8V2Y7</accession>
<organism evidence="2 3">
    <name type="scientific">Sunxiuqinia dokdonensis</name>
    <dbReference type="NCBI Taxonomy" id="1409788"/>
    <lineage>
        <taxon>Bacteria</taxon>
        <taxon>Pseudomonadati</taxon>
        <taxon>Bacteroidota</taxon>
        <taxon>Bacteroidia</taxon>
        <taxon>Marinilabiliales</taxon>
        <taxon>Prolixibacteraceae</taxon>
        <taxon>Sunxiuqinia</taxon>
    </lineage>
</organism>
<evidence type="ECO:0000313" key="2">
    <source>
        <dbReference type="EMBL" id="KOH42796.1"/>
    </source>
</evidence>
<dbReference type="Pfam" id="PF13924">
    <property type="entry name" value="Lipocalin_5"/>
    <property type="match status" value="2"/>
</dbReference>
<feature type="domain" description="Lipocalin-like" evidence="1">
    <location>
        <begin position="60"/>
        <end position="125"/>
    </location>
</feature>